<dbReference type="EMBL" id="JAPWDS010000001">
    <property type="protein sequence ID" value="KAJ5521059.1"/>
    <property type="molecule type" value="Genomic_DNA"/>
</dbReference>
<name>A0A9W9Y6G2_9EURO</name>
<dbReference type="OrthoDB" id="39175at2759"/>
<feature type="compositionally biased region" description="Basic and acidic residues" evidence="5">
    <location>
        <begin position="30"/>
        <end position="41"/>
    </location>
</feature>
<feature type="compositionally biased region" description="Polar residues" evidence="5">
    <location>
        <begin position="45"/>
        <end position="64"/>
    </location>
</feature>
<keyword evidence="4" id="KW-0804">Transcription</keyword>
<feature type="region of interest" description="Disordered" evidence="5">
    <location>
        <begin position="13"/>
        <end position="76"/>
    </location>
</feature>
<reference evidence="6" key="2">
    <citation type="journal article" date="2023" name="IMA Fungus">
        <title>Comparative genomic study of the Penicillium genus elucidates a diverse pangenome and 15 lateral gene transfer events.</title>
        <authorList>
            <person name="Petersen C."/>
            <person name="Sorensen T."/>
            <person name="Nielsen M.R."/>
            <person name="Sondergaard T.E."/>
            <person name="Sorensen J.L."/>
            <person name="Fitzpatrick D.A."/>
            <person name="Frisvad J.C."/>
            <person name="Nielsen K.L."/>
        </authorList>
    </citation>
    <scope>NUCLEOTIDE SEQUENCE</scope>
    <source>
        <strain evidence="6">IBT 29495</strain>
    </source>
</reference>
<keyword evidence="2" id="KW-0805">Transcription regulation</keyword>
<sequence>MYAGGLRLSVSDVTRRRLRPSRRNGRHALQVRDKEKQRQNAEARASNSSEHNSPHNGSFPNVEQGSYGLPSLHPIPQECAEEGLPAHSMPQGASFYNAATFQELPLPQPSQERPPNHLLDAVESTNLQVAGHWTPQNSDHGSCDNPQASYLGQSGYMPLLSHGQHMPNRNIGGPITVDIHYSINPLSPPLRESYTEIVLKNCQAFCPALSRSLLEIPEFQNSLVLQQSIGLIGSAIQPSLLHNESPVTYYERAKVLIQGGYETNPLASLIAVMLFYWAAAAPPTVISMNSVWWPCIINPQDCDVREPTPDDFPCPGDQKTTIFIRWVHLCSIVGRVGDHLRRNPSSVQETQGLLTELKDWAQTLPEDLQLPFSTAVSTDFKSDVYQLHLPYLTCITLLHLKRSGNGMPIAYTAAILSASCTARIFEEFLVRGSLRCLQGMAGWYIAVALLALLHGRQQKALEHAADAHIHVLRIALREMGKRWDSAKMYDASIENLLNTHKEQNMTSSTRGGIQDHSAASCTVDPGDTGPVSQGCEDGFKYFPGTTTQTNPLFGILLPHDRHTPFSELEHSNDLSSFLYDMFDNPFGGKSPEMLDHPIGWGMSTNG</sequence>
<feature type="compositionally biased region" description="Basic residues" evidence="5">
    <location>
        <begin position="16"/>
        <end position="26"/>
    </location>
</feature>
<dbReference type="PANTHER" id="PTHR47171">
    <property type="entry name" value="FARA-RELATED"/>
    <property type="match status" value="1"/>
</dbReference>
<reference evidence="6" key="1">
    <citation type="submission" date="2022-12" db="EMBL/GenBank/DDBJ databases">
        <authorList>
            <person name="Petersen C."/>
        </authorList>
    </citation>
    <scope>NUCLEOTIDE SEQUENCE</scope>
    <source>
        <strain evidence="6">IBT 29495</strain>
    </source>
</reference>
<evidence type="ECO:0000256" key="4">
    <source>
        <dbReference type="ARBA" id="ARBA00023163"/>
    </source>
</evidence>
<organism evidence="6 7">
    <name type="scientific">Penicillium fimorum</name>
    <dbReference type="NCBI Taxonomy" id="1882269"/>
    <lineage>
        <taxon>Eukaryota</taxon>
        <taxon>Fungi</taxon>
        <taxon>Dikarya</taxon>
        <taxon>Ascomycota</taxon>
        <taxon>Pezizomycotina</taxon>
        <taxon>Eurotiomycetes</taxon>
        <taxon>Eurotiomycetidae</taxon>
        <taxon>Eurotiales</taxon>
        <taxon>Aspergillaceae</taxon>
        <taxon>Penicillium</taxon>
    </lineage>
</organism>
<keyword evidence="3" id="KW-0238">DNA-binding</keyword>
<protein>
    <recommendedName>
        <fullName evidence="8">Transcription factor domain-containing protein</fullName>
    </recommendedName>
</protein>
<dbReference type="InterPro" id="IPR052073">
    <property type="entry name" value="Amide_Lactam_Regulators"/>
</dbReference>
<evidence type="ECO:0000256" key="3">
    <source>
        <dbReference type="ARBA" id="ARBA00023125"/>
    </source>
</evidence>
<dbReference type="CDD" id="cd12148">
    <property type="entry name" value="fungal_TF_MHR"/>
    <property type="match status" value="1"/>
</dbReference>
<dbReference type="Proteomes" id="UP001149954">
    <property type="component" value="Unassembled WGS sequence"/>
</dbReference>
<evidence type="ECO:0008006" key="8">
    <source>
        <dbReference type="Google" id="ProtNLM"/>
    </source>
</evidence>
<comment type="caution">
    <text evidence="6">The sequence shown here is derived from an EMBL/GenBank/DDBJ whole genome shotgun (WGS) entry which is preliminary data.</text>
</comment>
<keyword evidence="7" id="KW-1185">Reference proteome</keyword>
<evidence type="ECO:0000313" key="6">
    <source>
        <dbReference type="EMBL" id="KAJ5521059.1"/>
    </source>
</evidence>
<proteinExistence type="predicted"/>
<dbReference type="GO" id="GO:0003677">
    <property type="term" value="F:DNA binding"/>
    <property type="evidence" value="ECO:0007669"/>
    <property type="project" value="UniProtKB-KW"/>
</dbReference>
<keyword evidence="1" id="KW-0862">Zinc</keyword>
<evidence type="ECO:0000313" key="7">
    <source>
        <dbReference type="Proteomes" id="UP001149954"/>
    </source>
</evidence>
<dbReference type="PANTHER" id="PTHR47171:SF5">
    <property type="entry name" value="ZN(II)2CYS6 TRANSCRIPTION FACTOR (EUROFUNG)"/>
    <property type="match status" value="1"/>
</dbReference>
<evidence type="ECO:0000256" key="2">
    <source>
        <dbReference type="ARBA" id="ARBA00023015"/>
    </source>
</evidence>
<evidence type="ECO:0000256" key="5">
    <source>
        <dbReference type="SAM" id="MobiDB-lite"/>
    </source>
</evidence>
<evidence type="ECO:0000256" key="1">
    <source>
        <dbReference type="ARBA" id="ARBA00022833"/>
    </source>
</evidence>
<dbReference type="AlphaFoldDB" id="A0A9W9Y6G2"/>
<accession>A0A9W9Y6G2</accession>
<gene>
    <name evidence="6" type="ORF">N7463_001512</name>
</gene>